<proteinExistence type="predicted"/>
<keyword evidence="2" id="KW-1185">Reference proteome</keyword>
<accession>A0A0M3HY68</accession>
<dbReference type="AlphaFoldDB" id="A0A0M3HY68"/>
<evidence type="ECO:0000313" key="3">
    <source>
        <dbReference type="WBParaSite" id="ALUE_0000840801-mRNA-1"/>
    </source>
</evidence>
<organism evidence="2 3">
    <name type="scientific">Ascaris lumbricoides</name>
    <name type="common">Giant roundworm</name>
    <dbReference type="NCBI Taxonomy" id="6252"/>
    <lineage>
        <taxon>Eukaryota</taxon>
        <taxon>Metazoa</taxon>
        <taxon>Ecdysozoa</taxon>
        <taxon>Nematoda</taxon>
        <taxon>Chromadorea</taxon>
        <taxon>Rhabditida</taxon>
        <taxon>Spirurina</taxon>
        <taxon>Ascaridomorpha</taxon>
        <taxon>Ascaridoidea</taxon>
        <taxon>Ascarididae</taxon>
        <taxon>Ascaris</taxon>
    </lineage>
</organism>
<sequence length="213" mass="24597">LKNKQIVKVVAVERPFLAPGAYDPYNRVSYLQINKAKRGDGERPENERIYNRPPPTVKKIFLKPNGDARFSSQAIEYCNFRPRLFVWRVWRIPRLESLVKEAGEFLGFEEGVAQRLYDLKGHLIDDEDQIHDGSTYIVAGSEPLDLEPRLFVWRVWRIPRLESLVKEAGEFLGFEEGVAQRLYDLKGHLIDDEDQIHDGSTYIVAGSEPLDLE</sequence>
<dbReference type="SUPFAM" id="SSF89837">
    <property type="entry name" value="Doublecortin (DC)"/>
    <property type="match status" value="2"/>
</dbReference>
<dbReference type="Pfam" id="PF03607">
    <property type="entry name" value="DCX"/>
    <property type="match status" value="2"/>
</dbReference>
<dbReference type="PROSITE" id="PS50309">
    <property type="entry name" value="DC"/>
    <property type="match status" value="2"/>
</dbReference>
<dbReference type="InterPro" id="IPR036572">
    <property type="entry name" value="Doublecortin_dom_sf"/>
</dbReference>
<name>A0A0M3HY68_ASCLU</name>
<evidence type="ECO:0000259" key="1">
    <source>
        <dbReference type="PROSITE" id="PS50309"/>
    </source>
</evidence>
<feature type="domain" description="Doublecortin" evidence="1">
    <location>
        <begin position="58"/>
        <end position="144"/>
    </location>
</feature>
<dbReference type="GO" id="GO:0035556">
    <property type="term" value="P:intracellular signal transduction"/>
    <property type="evidence" value="ECO:0007669"/>
    <property type="project" value="InterPro"/>
</dbReference>
<dbReference type="Gene3D" id="3.10.20.230">
    <property type="entry name" value="Doublecortin domain"/>
    <property type="match status" value="2"/>
</dbReference>
<evidence type="ECO:0000313" key="2">
    <source>
        <dbReference type="Proteomes" id="UP000036681"/>
    </source>
</evidence>
<feature type="domain" description="Doublecortin" evidence="1">
    <location>
        <begin position="149"/>
        <end position="210"/>
    </location>
</feature>
<reference evidence="3" key="1">
    <citation type="submission" date="2017-02" db="UniProtKB">
        <authorList>
            <consortium name="WormBaseParasite"/>
        </authorList>
    </citation>
    <scope>IDENTIFICATION</scope>
</reference>
<protein>
    <submittedName>
        <fullName evidence="3">Ubiquitin-like domain-containing protein</fullName>
    </submittedName>
</protein>
<dbReference type="WBParaSite" id="ALUE_0000840801-mRNA-1">
    <property type="protein sequence ID" value="ALUE_0000840801-mRNA-1"/>
    <property type="gene ID" value="ALUE_0000840801"/>
</dbReference>
<dbReference type="Proteomes" id="UP000036681">
    <property type="component" value="Unplaced"/>
</dbReference>
<dbReference type="InterPro" id="IPR003533">
    <property type="entry name" value="Doublecortin_dom"/>
</dbReference>